<reference evidence="5" key="2">
    <citation type="journal article" date="2021" name="PeerJ">
        <title>Extensive microbial diversity within the chicken gut microbiome revealed by metagenomics and culture.</title>
        <authorList>
            <person name="Gilroy R."/>
            <person name="Ravi A."/>
            <person name="Getino M."/>
            <person name="Pursley I."/>
            <person name="Horton D.L."/>
            <person name="Alikhan N.F."/>
            <person name="Baker D."/>
            <person name="Gharbi K."/>
            <person name="Hall N."/>
            <person name="Watson M."/>
            <person name="Adriaenssens E.M."/>
            <person name="Foster-Nyarko E."/>
            <person name="Jarju S."/>
            <person name="Secka A."/>
            <person name="Antonio M."/>
            <person name="Oren A."/>
            <person name="Chaudhuri R.R."/>
            <person name="La Ragione R."/>
            <person name="Hildebrand F."/>
            <person name="Pallen M.J."/>
        </authorList>
    </citation>
    <scope>NUCLEOTIDE SEQUENCE</scope>
    <source>
        <strain evidence="5">ChiSjej6B24-2974</strain>
    </source>
</reference>
<evidence type="ECO:0000256" key="2">
    <source>
        <dbReference type="ARBA" id="ARBA00022741"/>
    </source>
</evidence>
<gene>
    <name evidence="5" type="ORF">IAA52_11830</name>
</gene>
<keyword evidence="3 5" id="KW-0067">ATP-binding</keyword>
<dbReference type="SMART" id="SM00382">
    <property type="entry name" value="AAA"/>
    <property type="match status" value="1"/>
</dbReference>
<dbReference type="InterPro" id="IPR003593">
    <property type="entry name" value="AAA+_ATPase"/>
</dbReference>
<dbReference type="EMBL" id="DVFZ01000108">
    <property type="protein sequence ID" value="HIQ83776.1"/>
    <property type="molecule type" value="Genomic_DNA"/>
</dbReference>
<dbReference type="GO" id="GO:0005524">
    <property type="term" value="F:ATP binding"/>
    <property type="evidence" value="ECO:0007669"/>
    <property type="project" value="UniProtKB-KW"/>
</dbReference>
<organism evidence="5 6">
    <name type="scientific">Candidatus Pullichristensenella stercorigallinarum</name>
    <dbReference type="NCBI Taxonomy" id="2840909"/>
    <lineage>
        <taxon>Bacteria</taxon>
        <taxon>Bacillati</taxon>
        <taxon>Bacillota</taxon>
        <taxon>Clostridia</taxon>
        <taxon>Candidatus Pullichristensenella</taxon>
    </lineage>
</organism>
<feature type="domain" description="ABC transporter" evidence="4">
    <location>
        <begin position="6"/>
        <end position="238"/>
    </location>
</feature>
<dbReference type="InterPro" id="IPR027417">
    <property type="entry name" value="P-loop_NTPase"/>
</dbReference>
<dbReference type="Pfam" id="PF00005">
    <property type="entry name" value="ABC_tran"/>
    <property type="match status" value="1"/>
</dbReference>
<reference evidence="5" key="1">
    <citation type="submission" date="2020-10" db="EMBL/GenBank/DDBJ databases">
        <authorList>
            <person name="Gilroy R."/>
        </authorList>
    </citation>
    <scope>NUCLEOTIDE SEQUENCE</scope>
    <source>
        <strain evidence="5">ChiSjej6B24-2974</strain>
    </source>
</reference>
<dbReference type="GO" id="GO:0016887">
    <property type="term" value="F:ATP hydrolysis activity"/>
    <property type="evidence" value="ECO:0007669"/>
    <property type="project" value="InterPro"/>
</dbReference>
<comment type="caution">
    <text evidence="5">The sequence shown here is derived from an EMBL/GenBank/DDBJ whole genome shotgun (WGS) entry which is preliminary data.</text>
</comment>
<evidence type="ECO:0000313" key="5">
    <source>
        <dbReference type="EMBL" id="HIQ83776.1"/>
    </source>
</evidence>
<dbReference type="PROSITE" id="PS50893">
    <property type="entry name" value="ABC_TRANSPORTER_2"/>
    <property type="match status" value="1"/>
</dbReference>
<dbReference type="InterPro" id="IPR003439">
    <property type="entry name" value="ABC_transporter-like_ATP-bd"/>
</dbReference>
<keyword evidence="2" id="KW-0547">Nucleotide-binding</keyword>
<dbReference type="SUPFAM" id="SSF52540">
    <property type="entry name" value="P-loop containing nucleoside triphosphate hydrolases"/>
    <property type="match status" value="1"/>
</dbReference>
<proteinExistence type="predicted"/>
<name>A0A9D0ZQJ7_9FIRM</name>
<accession>A0A9D0ZQJ7</accession>
<sequence length="244" mass="26918">MANKILRVEDISISFSGIKAVQHLSFELEQGEFVALIGPNGSGKSTTINMISGTYKPDGGKIYFDGKLLSNRDTIAQRSHLGIGRTFQTPKPFGNLTVFDNVYAICLQKYDFKTSRKKAGEILEMSSLMDLANTPSSKLSIEKRKWMDLARVLATEPKLIMMDEVMAGLNPNEMLSSLDYVREINRRGITILFVEHVMRAVVSVCTRAVVLNEGKFLYEGTPTDALNDPTVIAAYIGGGNKNDA</sequence>
<evidence type="ECO:0000313" key="6">
    <source>
        <dbReference type="Proteomes" id="UP000824260"/>
    </source>
</evidence>
<keyword evidence="1" id="KW-0813">Transport</keyword>
<evidence type="ECO:0000256" key="3">
    <source>
        <dbReference type="ARBA" id="ARBA00022840"/>
    </source>
</evidence>
<evidence type="ECO:0000256" key="1">
    <source>
        <dbReference type="ARBA" id="ARBA00022448"/>
    </source>
</evidence>
<dbReference type="CDD" id="cd03219">
    <property type="entry name" value="ABC_Mj1267_LivG_branched"/>
    <property type="match status" value="1"/>
</dbReference>
<dbReference type="Gene3D" id="3.40.50.300">
    <property type="entry name" value="P-loop containing nucleotide triphosphate hydrolases"/>
    <property type="match status" value="1"/>
</dbReference>
<dbReference type="InterPro" id="IPR051120">
    <property type="entry name" value="ABC_AA/LPS_Transport"/>
</dbReference>
<dbReference type="Proteomes" id="UP000824260">
    <property type="component" value="Unassembled WGS sequence"/>
</dbReference>
<dbReference type="AlphaFoldDB" id="A0A9D0ZQJ7"/>
<dbReference type="GO" id="GO:0005886">
    <property type="term" value="C:plasma membrane"/>
    <property type="evidence" value="ECO:0007669"/>
    <property type="project" value="TreeGrafter"/>
</dbReference>
<protein>
    <submittedName>
        <fullName evidence="5">ABC transporter ATP-binding protein</fullName>
    </submittedName>
</protein>
<evidence type="ECO:0000259" key="4">
    <source>
        <dbReference type="PROSITE" id="PS50893"/>
    </source>
</evidence>
<dbReference type="PANTHER" id="PTHR45772">
    <property type="entry name" value="CONSERVED COMPONENT OF ABC TRANSPORTER FOR NATURAL AMINO ACIDS-RELATED"/>
    <property type="match status" value="1"/>
</dbReference>